<name>A0A1H6L0Z6_9BACT</name>
<evidence type="ECO:0000313" key="13">
    <source>
        <dbReference type="Proteomes" id="UP000176204"/>
    </source>
</evidence>
<evidence type="ECO:0000256" key="3">
    <source>
        <dbReference type="ARBA" id="ARBA00016864"/>
    </source>
</evidence>
<evidence type="ECO:0000259" key="11">
    <source>
        <dbReference type="PROSITE" id="PS50928"/>
    </source>
</evidence>
<accession>A0A1H6L0Z6</accession>
<dbReference type="EMBL" id="LT629973">
    <property type="protein sequence ID" value="SEH79939.1"/>
    <property type="molecule type" value="Genomic_DNA"/>
</dbReference>
<dbReference type="NCBIfam" id="TIGR00974">
    <property type="entry name" value="3a0107s02c"/>
    <property type="match status" value="1"/>
</dbReference>
<evidence type="ECO:0000256" key="8">
    <source>
        <dbReference type="ARBA" id="ARBA00022989"/>
    </source>
</evidence>
<evidence type="ECO:0000313" key="12">
    <source>
        <dbReference type="EMBL" id="SEH79939.1"/>
    </source>
</evidence>
<organism evidence="12 13">
    <name type="scientific">Akkermansia glycaniphila</name>
    <dbReference type="NCBI Taxonomy" id="1679444"/>
    <lineage>
        <taxon>Bacteria</taxon>
        <taxon>Pseudomonadati</taxon>
        <taxon>Verrucomicrobiota</taxon>
        <taxon>Verrucomicrobiia</taxon>
        <taxon>Verrucomicrobiales</taxon>
        <taxon>Akkermansiaceae</taxon>
        <taxon>Akkermansia</taxon>
    </lineage>
</organism>
<feature type="transmembrane region" description="Helical" evidence="10">
    <location>
        <begin position="209"/>
        <end position="230"/>
    </location>
</feature>
<dbReference type="PANTHER" id="PTHR42922">
    <property type="entry name" value="PHOSPHATE TRANSPORT SYSTEM PERMEASE PROTEIN PSTA"/>
    <property type="match status" value="1"/>
</dbReference>
<dbReference type="Proteomes" id="UP000176204">
    <property type="component" value="Chromosome I"/>
</dbReference>
<evidence type="ECO:0000256" key="6">
    <source>
        <dbReference type="ARBA" id="ARBA00022592"/>
    </source>
</evidence>
<evidence type="ECO:0000256" key="7">
    <source>
        <dbReference type="ARBA" id="ARBA00022692"/>
    </source>
</evidence>
<dbReference type="InterPro" id="IPR005672">
    <property type="entry name" value="Phosphate_PstA"/>
</dbReference>
<keyword evidence="4" id="KW-0813">Transport</keyword>
<keyword evidence="9 10" id="KW-0472">Membrane</keyword>
<evidence type="ECO:0000256" key="10">
    <source>
        <dbReference type="RuleBase" id="RU363043"/>
    </source>
</evidence>
<feature type="transmembrane region" description="Helical" evidence="10">
    <location>
        <begin position="115"/>
        <end position="139"/>
    </location>
</feature>
<protein>
    <recommendedName>
        <fullName evidence="3 10">Phosphate transport system permease protein PstA</fullName>
    </recommendedName>
</protein>
<proteinExistence type="inferred from homology"/>
<keyword evidence="5 10" id="KW-1003">Cell membrane</keyword>
<dbReference type="Gene3D" id="1.10.3720.10">
    <property type="entry name" value="MetI-like"/>
    <property type="match status" value="1"/>
</dbReference>
<dbReference type="STRING" id="1679444.PYTT_0838"/>
<dbReference type="Pfam" id="PF00528">
    <property type="entry name" value="BPD_transp_1"/>
    <property type="match status" value="1"/>
</dbReference>
<evidence type="ECO:0000256" key="5">
    <source>
        <dbReference type="ARBA" id="ARBA00022475"/>
    </source>
</evidence>
<evidence type="ECO:0000256" key="4">
    <source>
        <dbReference type="ARBA" id="ARBA00022448"/>
    </source>
</evidence>
<sequence length="294" mass="31868">MNALALKKDMPRRPMAFRKLTDLLIRLFSLFSIAVAVGGMAWILYTVIGHGVKVIDWSFLTNESKPYGTPESGIANALLGSLYITLGAAAIAVPLAMAAGIYLSEYGKNSRIAHILRFSANVMMGMPSIIVGLFVYVLLVVSTGNFSGFAGTVSLAIIMFPVVMRTTEDMLAMVPYTLRESALALGMTRTRTTLCIITRSAKNGLVTGILLSLARVSGETAPLLFTAMFADSWPTAYFSQPTANMPVLINEYTMNSPFEAMHSAGWGAALVMAGFILIVNILTRIIFHDNKQKH</sequence>
<feature type="transmembrane region" description="Helical" evidence="10">
    <location>
        <begin position="264"/>
        <end position="287"/>
    </location>
</feature>
<keyword evidence="7 10" id="KW-0812">Transmembrane</keyword>
<keyword evidence="8 10" id="KW-1133">Transmembrane helix</keyword>
<dbReference type="InterPro" id="IPR035906">
    <property type="entry name" value="MetI-like_sf"/>
</dbReference>
<feature type="domain" description="ABC transmembrane type-1" evidence="11">
    <location>
        <begin position="78"/>
        <end position="287"/>
    </location>
</feature>
<evidence type="ECO:0000256" key="9">
    <source>
        <dbReference type="ARBA" id="ARBA00023136"/>
    </source>
</evidence>
<dbReference type="PANTHER" id="PTHR42922:SF1">
    <property type="entry name" value="PHOSPHATE TRANSPORT SYSTEM PERMEASE PROTEIN PSTA"/>
    <property type="match status" value="1"/>
</dbReference>
<dbReference type="GO" id="GO:0005886">
    <property type="term" value="C:plasma membrane"/>
    <property type="evidence" value="ECO:0007669"/>
    <property type="project" value="UniProtKB-SubCell"/>
</dbReference>
<comment type="subcellular location">
    <subcellularLocation>
        <location evidence="1 10">Cell membrane</location>
        <topology evidence="1 10">Multi-pass membrane protein</topology>
    </subcellularLocation>
</comment>
<dbReference type="GO" id="GO:0005315">
    <property type="term" value="F:phosphate transmembrane transporter activity"/>
    <property type="evidence" value="ECO:0007669"/>
    <property type="project" value="InterPro"/>
</dbReference>
<reference evidence="13" key="1">
    <citation type="submission" date="2016-09" db="EMBL/GenBank/DDBJ databases">
        <authorList>
            <person name="Koehorst J."/>
        </authorList>
    </citation>
    <scope>NUCLEOTIDE SEQUENCE [LARGE SCALE GENOMIC DNA]</scope>
</reference>
<dbReference type="InterPro" id="IPR051408">
    <property type="entry name" value="Phosphate_transprt_permease"/>
</dbReference>
<dbReference type="SUPFAM" id="SSF161098">
    <property type="entry name" value="MetI-like"/>
    <property type="match status" value="1"/>
</dbReference>
<evidence type="ECO:0000256" key="2">
    <source>
        <dbReference type="ARBA" id="ARBA00007069"/>
    </source>
</evidence>
<feature type="transmembrane region" description="Helical" evidence="10">
    <location>
        <begin position="82"/>
        <end position="103"/>
    </location>
</feature>
<dbReference type="PROSITE" id="PS50928">
    <property type="entry name" value="ABC_TM1"/>
    <property type="match status" value="1"/>
</dbReference>
<gene>
    <name evidence="12" type="ORF">PYTT_0838</name>
</gene>
<dbReference type="AlphaFoldDB" id="A0A1H6L0Z6"/>
<dbReference type="RefSeq" id="WP_141675739.1">
    <property type="nucleotide sequence ID" value="NZ_LIGX01000015.1"/>
</dbReference>
<evidence type="ECO:0000256" key="1">
    <source>
        <dbReference type="ARBA" id="ARBA00004651"/>
    </source>
</evidence>
<dbReference type="OrthoDB" id="9807065at2"/>
<keyword evidence="6" id="KW-0592">Phosphate transport</keyword>
<keyword evidence="13" id="KW-1185">Reference proteome</keyword>
<feature type="transmembrane region" description="Helical" evidence="10">
    <location>
        <begin position="23"/>
        <end position="48"/>
    </location>
</feature>
<feature type="transmembrane region" description="Helical" evidence="10">
    <location>
        <begin position="145"/>
        <end position="163"/>
    </location>
</feature>
<dbReference type="GO" id="GO:0035435">
    <property type="term" value="P:phosphate ion transmembrane transport"/>
    <property type="evidence" value="ECO:0007669"/>
    <property type="project" value="InterPro"/>
</dbReference>
<dbReference type="InterPro" id="IPR000515">
    <property type="entry name" value="MetI-like"/>
</dbReference>
<comment type="similarity">
    <text evidence="2 10">Belongs to the binding-protein-dependent transport system permease family. CysTW subfamily.</text>
</comment>
<dbReference type="CDD" id="cd06261">
    <property type="entry name" value="TM_PBP2"/>
    <property type="match status" value="1"/>
</dbReference>
<dbReference type="KEGG" id="agl:PYTT_0838"/>